<dbReference type="Proteomes" id="UP000307956">
    <property type="component" value="Unassembled WGS sequence"/>
</dbReference>
<gene>
    <name evidence="8" type="ORF">E6O51_18615</name>
</gene>
<reference evidence="8 9" key="1">
    <citation type="submission" date="2019-04" db="EMBL/GenBank/DDBJ databases">
        <title>Azoarcus rhizosphaerae sp. nov. isolated from rhizosphere of Ficus religiosa.</title>
        <authorList>
            <person name="Lin S.-Y."/>
            <person name="Hameed A."/>
            <person name="Hsu Y.-H."/>
            <person name="Young C.-C."/>
        </authorList>
    </citation>
    <scope>NUCLEOTIDE SEQUENCE [LARGE SCALE GENOMIC DNA]</scope>
    <source>
        <strain evidence="8 9">CC-YHH848</strain>
    </source>
</reference>
<dbReference type="OrthoDB" id="9771084at2"/>
<dbReference type="NCBIfam" id="TIGR02822">
    <property type="entry name" value="adh_fam_2"/>
    <property type="match status" value="1"/>
</dbReference>
<dbReference type="PANTHER" id="PTHR42940">
    <property type="entry name" value="ALCOHOL DEHYDROGENASE 1-RELATED"/>
    <property type="match status" value="1"/>
</dbReference>
<dbReference type="InterPro" id="IPR013154">
    <property type="entry name" value="ADH-like_N"/>
</dbReference>
<dbReference type="SUPFAM" id="SSF50129">
    <property type="entry name" value="GroES-like"/>
    <property type="match status" value="1"/>
</dbReference>
<dbReference type="PROSITE" id="PS00059">
    <property type="entry name" value="ADH_ZINC"/>
    <property type="match status" value="1"/>
</dbReference>
<dbReference type="InterPro" id="IPR002328">
    <property type="entry name" value="ADH_Zn_CS"/>
</dbReference>
<accession>A0A4S4ACP8</accession>
<sequence length="327" mass="34463">MRAMLFEAPGAPLRPAERPVPQPAAGQVLLKVEACGVCRTDLHLVDGELPNPLLPVVPGHEIVGRVVALGPGVTAFRSGQRVGVPWLGWTCGECDYCRAGQENLCDAARFTGYTLDGGYAEYTVADQRYCFALPDGPSAAGLAPLLCAGLIGHRALTMAGDARRVGLYGFGAAAHIVAQVLRHQGRPFYAFTRAGDTESQRFARELGAAWAGASAEAPPEALDAALIFAPAGELVPAALRRVRKGGTVVCAGIHMSDIPAFPYDILWGERVLRSVANLTRADGTRFFEIAAATPIATHVQPWPLEAANEALDALRRGAIQGAAVLVP</sequence>
<dbReference type="GO" id="GO:0008270">
    <property type="term" value="F:zinc ion binding"/>
    <property type="evidence" value="ECO:0007669"/>
    <property type="project" value="InterPro"/>
</dbReference>
<evidence type="ECO:0000256" key="6">
    <source>
        <dbReference type="ARBA" id="ARBA00023002"/>
    </source>
</evidence>
<proteinExistence type="inferred from homology"/>
<dbReference type="PANTHER" id="PTHR42940:SF8">
    <property type="entry name" value="VACUOLAR PROTEIN SORTING-ASSOCIATED PROTEIN 11"/>
    <property type="match status" value="1"/>
</dbReference>
<evidence type="ECO:0000256" key="3">
    <source>
        <dbReference type="ARBA" id="ARBA00013190"/>
    </source>
</evidence>
<dbReference type="AlphaFoldDB" id="A0A4S4ACP8"/>
<dbReference type="InterPro" id="IPR020843">
    <property type="entry name" value="ER"/>
</dbReference>
<comment type="cofactor">
    <cofactor evidence="1">
        <name>Zn(2+)</name>
        <dbReference type="ChEBI" id="CHEBI:29105"/>
    </cofactor>
</comment>
<evidence type="ECO:0000313" key="8">
    <source>
        <dbReference type="EMBL" id="THF56848.1"/>
    </source>
</evidence>
<evidence type="ECO:0000259" key="7">
    <source>
        <dbReference type="SMART" id="SM00829"/>
    </source>
</evidence>
<dbReference type="Pfam" id="PF08240">
    <property type="entry name" value="ADH_N"/>
    <property type="match status" value="1"/>
</dbReference>
<dbReference type="EC" id="1.1.1.1" evidence="3"/>
<dbReference type="Gene3D" id="3.90.180.10">
    <property type="entry name" value="Medium-chain alcohol dehydrogenases, catalytic domain"/>
    <property type="match status" value="1"/>
</dbReference>
<feature type="domain" description="Enoyl reductase (ER)" evidence="7">
    <location>
        <begin position="10"/>
        <end position="325"/>
    </location>
</feature>
<evidence type="ECO:0000256" key="1">
    <source>
        <dbReference type="ARBA" id="ARBA00001947"/>
    </source>
</evidence>
<dbReference type="SUPFAM" id="SSF51735">
    <property type="entry name" value="NAD(P)-binding Rossmann-fold domains"/>
    <property type="match status" value="1"/>
</dbReference>
<keyword evidence="4" id="KW-0479">Metal-binding</keyword>
<organism evidence="8 9">
    <name type="scientific">Pseudothauera rhizosphaerae</name>
    <dbReference type="NCBI Taxonomy" id="2565932"/>
    <lineage>
        <taxon>Bacteria</taxon>
        <taxon>Pseudomonadati</taxon>
        <taxon>Pseudomonadota</taxon>
        <taxon>Betaproteobacteria</taxon>
        <taxon>Rhodocyclales</taxon>
        <taxon>Zoogloeaceae</taxon>
        <taxon>Pseudothauera</taxon>
    </lineage>
</organism>
<name>A0A4S4ACP8_9RHOO</name>
<keyword evidence="5" id="KW-0862">Zinc</keyword>
<dbReference type="InterPro" id="IPR014187">
    <property type="entry name" value="ADH_Zn_typ-2"/>
</dbReference>
<evidence type="ECO:0000256" key="4">
    <source>
        <dbReference type="ARBA" id="ARBA00022723"/>
    </source>
</evidence>
<dbReference type="InterPro" id="IPR011032">
    <property type="entry name" value="GroES-like_sf"/>
</dbReference>
<keyword evidence="6 8" id="KW-0560">Oxidoreductase</keyword>
<keyword evidence="9" id="KW-1185">Reference proteome</keyword>
<protein>
    <recommendedName>
        <fullName evidence="3">alcohol dehydrogenase</fullName>
        <ecNumber evidence="3">1.1.1.1</ecNumber>
    </recommendedName>
</protein>
<dbReference type="Gene3D" id="3.40.50.720">
    <property type="entry name" value="NAD(P)-binding Rossmann-like Domain"/>
    <property type="match status" value="1"/>
</dbReference>
<evidence type="ECO:0000256" key="2">
    <source>
        <dbReference type="ARBA" id="ARBA00008072"/>
    </source>
</evidence>
<dbReference type="CDD" id="cd08298">
    <property type="entry name" value="CAD2"/>
    <property type="match status" value="1"/>
</dbReference>
<evidence type="ECO:0000313" key="9">
    <source>
        <dbReference type="Proteomes" id="UP000307956"/>
    </source>
</evidence>
<dbReference type="GO" id="GO:0005737">
    <property type="term" value="C:cytoplasm"/>
    <property type="evidence" value="ECO:0007669"/>
    <property type="project" value="TreeGrafter"/>
</dbReference>
<dbReference type="InterPro" id="IPR036291">
    <property type="entry name" value="NAD(P)-bd_dom_sf"/>
</dbReference>
<comment type="caution">
    <text evidence="8">The sequence shown here is derived from an EMBL/GenBank/DDBJ whole genome shotgun (WGS) entry which is preliminary data.</text>
</comment>
<dbReference type="GO" id="GO:0004022">
    <property type="term" value="F:alcohol dehydrogenase (NAD+) activity"/>
    <property type="evidence" value="ECO:0007669"/>
    <property type="project" value="UniProtKB-EC"/>
</dbReference>
<dbReference type="EMBL" id="SSOD01000019">
    <property type="protein sequence ID" value="THF56848.1"/>
    <property type="molecule type" value="Genomic_DNA"/>
</dbReference>
<comment type="similarity">
    <text evidence="2">Belongs to the zinc-containing alcohol dehydrogenase family.</text>
</comment>
<dbReference type="SMART" id="SM00829">
    <property type="entry name" value="PKS_ER"/>
    <property type="match status" value="1"/>
</dbReference>
<evidence type="ECO:0000256" key="5">
    <source>
        <dbReference type="ARBA" id="ARBA00022833"/>
    </source>
</evidence>